<evidence type="ECO:0000259" key="1">
    <source>
        <dbReference type="PROSITE" id="PS50279"/>
    </source>
</evidence>
<protein>
    <recommendedName>
        <fullName evidence="1">BPTI/Kunitz inhibitor domain-containing protein</fullName>
    </recommendedName>
</protein>
<keyword evidence="3" id="KW-1185">Reference proteome</keyword>
<evidence type="ECO:0000313" key="3">
    <source>
        <dbReference type="Proteomes" id="UP001321473"/>
    </source>
</evidence>
<gene>
    <name evidence="2" type="ORF">V5799_003338</name>
</gene>
<organism evidence="2 3">
    <name type="scientific">Amblyomma americanum</name>
    <name type="common">Lone star tick</name>
    <dbReference type="NCBI Taxonomy" id="6943"/>
    <lineage>
        <taxon>Eukaryota</taxon>
        <taxon>Metazoa</taxon>
        <taxon>Ecdysozoa</taxon>
        <taxon>Arthropoda</taxon>
        <taxon>Chelicerata</taxon>
        <taxon>Arachnida</taxon>
        <taxon>Acari</taxon>
        <taxon>Parasitiformes</taxon>
        <taxon>Ixodida</taxon>
        <taxon>Ixodoidea</taxon>
        <taxon>Ixodidae</taxon>
        <taxon>Amblyomminae</taxon>
        <taxon>Amblyomma</taxon>
    </lineage>
</organism>
<dbReference type="GO" id="GO:0004867">
    <property type="term" value="F:serine-type endopeptidase inhibitor activity"/>
    <property type="evidence" value="ECO:0007669"/>
    <property type="project" value="InterPro"/>
</dbReference>
<dbReference type="AlphaFoldDB" id="A0AAQ4D993"/>
<name>A0AAQ4D993_AMBAM</name>
<comment type="caution">
    <text evidence="2">The sequence shown here is derived from an EMBL/GenBank/DDBJ whole genome shotgun (WGS) entry which is preliminary data.</text>
</comment>
<dbReference type="Proteomes" id="UP001321473">
    <property type="component" value="Unassembled WGS sequence"/>
</dbReference>
<reference evidence="2 3" key="1">
    <citation type="journal article" date="2023" name="Arcadia Sci">
        <title>De novo assembly of a long-read Amblyomma americanum tick genome.</title>
        <authorList>
            <person name="Chou S."/>
            <person name="Poskanzer K.E."/>
            <person name="Rollins M."/>
            <person name="Thuy-Boun P.S."/>
        </authorList>
    </citation>
    <scope>NUCLEOTIDE SEQUENCE [LARGE SCALE GENOMIC DNA]</scope>
    <source>
        <strain evidence="2">F_SG_1</strain>
        <tissue evidence="2">Salivary glands</tissue>
    </source>
</reference>
<evidence type="ECO:0000313" key="2">
    <source>
        <dbReference type="EMBL" id="KAK8759033.1"/>
    </source>
</evidence>
<dbReference type="Gene3D" id="4.10.410.10">
    <property type="entry name" value="Pancreatic trypsin inhibitor Kunitz domain"/>
    <property type="match status" value="1"/>
</dbReference>
<dbReference type="InterPro" id="IPR036880">
    <property type="entry name" value="Kunitz_BPTI_sf"/>
</dbReference>
<accession>A0AAQ4D993</accession>
<proteinExistence type="predicted"/>
<feature type="domain" description="BPTI/Kunitz inhibitor" evidence="1">
    <location>
        <begin position="12"/>
        <end position="69"/>
    </location>
</feature>
<dbReference type="InterPro" id="IPR002223">
    <property type="entry name" value="Kunitz_BPTI"/>
</dbReference>
<dbReference type="EMBL" id="JARKHS020033501">
    <property type="protein sequence ID" value="KAK8759033.1"/>
    <property type="molecule type" value="Genomic_DNA"/>
</dbReference>
<dbReference type="PROSITE" id="PS50279">
    <property type="entry name" value="BPTI_KUNITZ_2"/>
    <property type="match status" value="1"/>
</dbReference>
<dbReference type="SUPFAM" id="SSF57362">
    <property type="entry name" value="BPTI-like"/>
    <property type="match status" value="1"/>
</dbReference>
<dbReference type="Pfam" id="PF00014">
    <property type="entry name" value="Kunitz_BPTI"/>
    <property type="match status" value="1"/>
</dbReference>
<sequence>MKCNKSETPTICEQPPPGLCSDQNENSGVKRFFYNSTSGVCEEYFICEIAGFEMEENSFSTKTLCIMHCRLERPRPGDKTRCDSAEGLKKHSV</sequence>